<accession>A0A0F9XJP3</accession>
<evidence type="ECO:0000313" key="2">
    <source>
        <dbReference type="Proteomes" id="UP000034112"/>
    </source>
</evidence>
<sequence>MQPLKFPSSSTLAFPQPELISQLCGFQKIFLPEMVRLIQSYSKSHIVWRYCSAIQLAQELGSAKAETAVIYDVPKVLSWSRGSPPKLVQDESLAGSFIRFTIDHRGIKSIDRFSDVPARTAGEMPASSCVFAVEPIEKLSDDKLEFELGLCRLQVPRERRITIWSDPNPLNLMHLLPSEDLEQHHRFATISLDLEYCTGISLFIASHLVHEIHAHSKRHSTHLERFEYLRSMFDHEVVWIYIPLTAQDQITAIEIRKYVTEAERPHHFTVWTETGKFIVGCPQTRKYQRNGPGTFPWEPAVGTLHETGDTRRPLTLLHHVPNSGSVEFIGTDAEKQTETTEPHVQRQDWPLHRAFFSFASLEGVLNVHVFNDKLRNLCKGILFEYENGSKRTVGQCRLGWDRVQSWRKPLSMFYDSVSYQIADSAGVLDPARHKSVRVAFDSEFDHVSEDGTLEKNFYPMRGCLNFWFLSNDVEIETVGS</sequence>
<comment type="caution">
    <text evidence="1">The sequence shown here is derived from an EMBL/GenBank/DDBJ whole genome shotgun (WGS) entry which is preliminary data.</text>
</comment>
<reference evidence="2" key="1">
    <citation type="journal article" date="2015" name="Genome Announc.">
        <title>Draft whole-genome sequence of the biocontrol agent Trichoderma harzianum T6776.</title>
        <authorList>
            <person name="Baroncelli R."/>
            <person name="Piaggeschi G."/>
            <person name="Fiorini L."/>
            <person name="Bertolini E."/>
            <person name="Zapparata A."/>
            <person name="Pe M.E."/>
            <person name="Sarrocco S."/>
            <person name="Vannacci G."/>
        </authorList>
    </citation>
    <scope>NUCLEOTIDE SEQUENCE [LARGE SCALE GENOMIC DNA]</scope>
    <source>
        <strain evidence="2">T6776</strain>
    </source>
</reference>
<dbReference type="OrthoDB" id="4763081at2759"/>
<gene>
    <name evidence="1" type="ORF">THAR02_02863</name>
</gene>
<dbReference type="OMA" id="RSETYAY"/>
<evidence type="ECO:0000313" key="1">
    <source>
        <dbReference type="EMBL" id="KKP05076.1"/>
    </source>
</evidence>
<proteinExistence type="predicted"/>
<protein>
    <submittedName>
        <fullName evidence="1">Uncharacterized protein</fullName>
    </submittedName>
</protein>
<organism evidence="1 2">
    <name type="scientific">Trichoderma harzianum</name>
    <name type="common">Hypocrea lixii</name>
    <dbReference type="NCBI Taxonomy" id="5544"/>
    <lineage>
        <taxon>Eukaryota</taxon>
        <taxon>Fungi</taxon>
        <taxon>Dikarya</taxon>
        <taxon>Ascomycota</taxon>
        <taxon>Pezizomycotina</taxon>
        <taxon>Sordariomycetes</taxon>
        <taxon>Hypocreomycetidae</taxon>
        <taxon>Hypocreales</taxon>
        <taxon>Hypocreaceae</taxon>
        <taxon>Trichoderma</taxon>
    </lineage>
</organism>
<dbReference type="Proteomes" id="UP000034112">
    <property type="component" value="Unassembled WGS sequence"/>
</dbReference>
<name>A0A0F9XJP3_TRIHA</name>
<dbReference type="EMBL" id="JOKZ01000060">
    <property type="protein sequence ID" value="KKP05076.1"/>
    <property type="molecule type" value="Genomic_DNA"/>
</dbReference>
<dbReference type="AlphaFoldDB" id="A0A0F9XJP3"/>